<dbReference type="InterPro" id="IPR003395">
    <property type="entry name" value="RecF/RecN/SMC_N"/>
</dbReference>
<name>A0A2H0NH57_9BACT</name>
<accession>A0A2H0NH57</accession>
<gene>
    <name evidence="3" type="ORF">COV54_00690</name>
</gene>
<feature type="coiled-coil region" evidence="1">
    <location>
        <begin position="402"/>
        <end position="488"/>
    </location>
</feature>
<evidence type="ECO:0000313" key="3">
    <source>
        <dbReference type="EMBL" id="PIR07515.1"/>
    </source>
</evidence>
<dbReference type="Proteomes" id="UP000228867">
    <property type="component" value="Unassembled WGS sequence"/>
</dbReference>
<proteinExistence type="predicted"/>
<dbReference type="SUPFAM" id="SSF52540">
    <property type="entry name" value="P-loop containing nucleoside triphosphate hydrolases"/>
    <property type="match status" value="1"/>
</dbReference>
<evidence type="ECO:0000256" key="1">
    <source>
        <dbReference type="SAM" id="Coils"/>
    </source>
</evidence>
<evidence type="ECO:0000313" key="4">
    <source>
        <dbReference type="Proteomes" id="UP000228867"/>
    </source>
</evidence>
<dbReference type="EMBL" id="PCWR01000016">
    <property type="protein sequence ID" value="PIR07515.1"/>
    <property type="molecule type" value="Genomic_DNA"/>
</dbReference>
<feature type="coiled-coil region" evidence="1">
    <location>
        <begin position="528"/>
        <end position="569"/>
    </location>
</feature>
<dbReference type="PANTHER" id="PTHR43977">
    <property type="entry name" value="STRUCTURAL MAINTENANCE OF CHROMOSOMES PROTEIN 3"/>
    <property type="match status" value="1"/>
</dbReference>
<organism evidence="3 4">
    <name type="scientific">Candidatus Jorgensenbacteria bacterium CG11_big_fil_rev_8_21_14_0_20_38_23</name>
    <dbReference type="NCBI Taxonomy" id="1974594"/>
    <lineage>
        <taxon>Bacteria</taxon>
        <taxon>Candidatus Joergenseniibacteriota</taxon>
    </lineage>
</organism>
<dbReference type="Gene3D" id="3.40.50.300">
    <property type="entry name" value="P-loop containing nucleotide triphosphate hydrolases"/>
    <property type="match status" value="2"/>
</dbReference>
<keyword evidence="1" id="KW-0175">Coiled coil</keyword>
<reference evidence="3 4" key="1">
    <citation type="submission" date="2017-09" db="EMBL/GenBank/DDBJ databases">
        <title>Depth-based differentiation of microbial function through sediment-hosted aquifers and enrichment of novel symbionts in the deep terrestrial subsurface.</title>
        <authorList>
            <person name="Probst A.J."/>
            <person name="Ladd B."/>
            <person name="Jarett J.K."/>
            <person name="Geller-Mcgrath D.E."/>
            <person name="Sieber C.M."/>
            <person name="Emerson J.B."/>
            <person name="Anantharaman K."/>
            <person name="Thomas B.C."/>
            <person name="Malmstrom R."/>
            <person name="Stieglmeier M."/>
            <person name="Klingl A."/>
            <person name="Woyke T."/>
            <person name="Ryan C.M."/>
            <person name="Banfield J.F."/>
        </authorList>
    </citation>
    <scope>NUCLEOTIDE SEQUENCE [LARGE SCALE GENOMIC DNA]</scope>
    <source>
        <strain evidence="3">CG11_big_fil_rev_8_21_14_0_20_38_23</strain>
    </source>
</reference>
<dbReference type="AlphaFoldDB" id="A0A2H0NH57"/>
<sequence length="754" mass="86917">MKMETNFLKRLELQGFKSFAQKTTLEFSHPIIAIVGPNGSGKSNIVDAFRWILGEREAKQLRGDRLESLIFAGTSKKPPAGLARVSFYFSNRNNLFKEGGSEITLTRKIDRSGFSQFFLNNSEVRLKDILLILARAKLGTRGLTIIGQGESDIFIKSGPQERKEMIEEILGLKEFCLKKNQAQHQLTNSQINLDKAKAALEELTPHLRFLKKQKKRWDKRQEIEEELKILENQFFAFHQFQIKKSLGEISVPLKKLDAEVSKKTAEIKHLETQLEEVKKTEGDQKSFEEIRSKINELLNRRSFLEKTLGKLEAQKEMEKFKASPEIKRNYPTPINFSTLEFSTTLKSLISDLKQILNWQDLEKIKNTLKQWLEKLEKIFIGEEITEFKENKPILQSQDNFIEQKYQKTVAALKALEEELKDRKIEEEKIISHQRSFSQKFRNLVEILEEKKNELQTLERERQKMVFEKEKLNLKLKELEHQFETLGRSQEEFSRLETPYEENKEMDWSTAEKHILKLRGELAAIGEINQDLIKEADESEARYEVLKRQISDLEKASQDLKTMIKDLERKITVEFQEAFHLINEKFNQYFQLMFGGGKAKLKMRSQKTELRVIEENNPAEKAAAGEITKTEAKEEADSTMGIEIELSLPKHKNFGLDVLSGGEKSLVSIAAIFALIAVSPPPFLVLDEIDAALDETNARRFADLIKDFSGKTQFILITHNRATMEVAGILYGVILDKDGGSKILSLKLKEAVTQK</sequence>
<evidence type="ECO:0000259" key="2">
    <source>
        <dbReference type="SMART" id="SM00382"/>
    </source>
</evidence>
<feature type="coiled-coil region" evidence="1">
    <location>
        <begin position="253"/>
        <end position="314"/>
    </location>
</feature>
<dbReference type="InterPro" id="IPR003593">
    <property type="entry name" value="AAA+_ATPase"/>
</dbReference>
<feature type="domain" description="AAA+ ATPase" evidence="2">
    <location>
        <begin position="28"/>
        <end position="739"/>
    </location>
</feature>
<protein>
    <recommendedName>
        <fullName evidence="2">AAA+ ATPase domain-containing protein</fullName>
    </recommendedName>
</protein>
<comment type="caution">
    <text evidence="3">The sequence shown here is derived from an EMBL/GenBank/DDBJ whole genome shotgun (WGS) entry which is preliminary data.</text>
</comment>
<dbReference type="InterPro" id="IPR027417">
    <property type="entry name" value="P-loop_NTPase"/>
</dbReference>
<dbReference type="Pfam" id="PF02463">
    <property type="entry name" value="SMC_N"/>
    <property type="match status" value="1"/>
</dbReference>
<dbReference type="SMART" id="SM00382">
    <property type="entry name" value="AAA"/>
    <property type="match status" value="1"/>
</dbReference>